<dbReference type="SUPFAM" id="SSF49384">
    <property type="entry name" value="Carbohydrate-binding domain"/>
    <property type="match status" value="1"/>
</dbReference>
<keyword evidence="7" id="KW-1185">Reference proteome</keyword>
<dbReference type="Pfam" id="PF00553">
    <property type="entry name" value="CBM_2"/>
    <property type="match status" value="1"/>
</dbReference>
<sequence>MDPEPEPELKSDLTCQLGEANRWADGFVINTITVTNDGTAAVSGWKVTLDFSADTAFDSGWGGNFDVSGNGSRVTLSNLEWNGNLQPGASASFGLQGTHSGNYVEPMCSVN</sequence>
<accession>A0ABX6J0W1</accession>
<keyword evidence="3" id="KW-1015">Disulfide bond</keyword>
<evidence type="ECO:0000256" key="1">
    <source>
        <dbReference type="ARBA" id="ARBA00022729"/>
    </source>
</evidence>
<protein>
    <recommendedName>
        <fullName evidence="5">CBM2 domain-containing protein</fullName>
    </recommendedName>
</protein>
<evidence type="ECO:0000313" key="6">
    <source>
        <dbReference type="EMBL" id="QHQ40734.1"/>
    </source>
</evidence>
<gene>
    <name evidence="6" type="ORF">GTQ55_05555</name>
</gene>
<keyword evidence="1" id="KW-0732">Signal</keyword>
<proteinExistence type="predicted"/>
<keyword evidence="2" id="KW-0378">Hydrolase</keyword>
<dbReference type="InterPro" id="IPR008965">
    <property type="entry name" value="CBM2/CBM3_carb-bd_dom_sf"/>
</dbReference>
<organism evidence="6 7">
    <name type="scientific">Microbulbifer hydrolyticus</name>
    <dbReference type="NCBI Taxonomy" id="48074"/>
    <lineage>
        <taxon>Bacteria</taxon>
        <taxon>Pseudomonadati</taxon>
        <taxon>Pseudomonadota</taxon>
        <taxon>Gammaproteobacteria</taxon>
        <taxon>Cellvibrionales</taxon>
        <taxon>Microbulbiferaceae</taxon>
        <taxon>Microbulbifer</taxon>
    </lineage>
</organism>
<dbReference type="Proteomes" id="UP000464675">
    <property type="component" value="Chromosome"/>
</dbReference>
<evidence type="ECO:0000256" key="2">
    <source>
        <dbReference type="ARBA" id="ARBA00022801"/>
    </source>
</evidence>
<dbReference type="InterPro" id="IPR018366">
    <property type="entry name" value="CBM2_CS"/>
</dbReference>
<keyword evidence="4" id="KW-0326">Glycosidase</keyword>
<dbReference type="PROSITE" id="PS51173">
    <property type="entry name" value="CBM2"/>
    <property type="match status" value="1"/>
</dbReference>
<dbReference type="InterPro" id="IPR001919">
    <property type="entry name" value="CBD2"/>
</dbReference>
<dbReference type="Gene3D" id="2.60.40.290">
    <property type="match status" value="1"/>
</dbReference>
<dbReference type="SMART" id="SM00637">
    <property type="entry name" value="CBD_II"/>
    <property type="match status" value="1"/>
</dbReference>
<dbReference type="PROSITE" id="PS00561">
    <property type="entry name" value="CBM2_A"/>
    <property type="match status" value="1"/>
</dbReference>
<name>A0ABX6J0W1_9GAMM</name>
<dbReference type="EMBL" id="CP047491">
    <property type="protein sequence ID" value="QHQ40734.1"/>
    <property type="molecule type" value="Genomic_DNA"/>
</dbReference>
<feature type="domain" description="CBM2" evidence="5">
    <location>
        <begin position="4"/>
        <end position="111"/>
    </location>
</feature>
<evidence type="ECO:0000256" key="3">
    <source>
        <dbReference type="ARBA" id="ARBA00023157"/>
    </source>
</evidence>
<evidence type="ECO:0000259" key="5">
    <source>
        <dbReference type="PROSITE" id="PS51173"/>
    </source>
</evidence>
<reference evidence="6 7" key="1">
    <citation type="submission" date="2020-01" db="EMBL/GenBank/DDBJ databases">
        <title>The possibility of degradation of plastic by Microbulbifer hydrolyticus IRE-31.</title>
        <authorList>
            <person name="Liu L."/>
        </authorList>
    </citation>
    <scope>NUCLEOTIDE SEQUENCE [LARGE SCALE GENOMIC DNA]</scope>
    <source>
        <strain evidence="6 7">IRE-31</strain>
    </source>
</reference>
<evidence type="ECO:0000313" key="7">
    <source>
        <dbReference type="Proteomes" id="UP000464675"/>
    </source>
</evidence>
<dbReference type="InterPro" id="IPR012291">
    <property type="entry name" value="CBM2_carb-bd_dom_sf"/>
</dbReference>
<evidence type="ECO:0000256" key="4">
    <source>
        <dbReference type="ARBA" id="ARBA00023295"/>
    </source>
</evidence>